<name>A0A5C6FHB0_9BACT</name>
<dbReference type="Gene3D" id="3.20.20.80">
    <property type="entry name" value="Glycosidases"/>
    <property type="match status" value="1"/>
</dbReference>
<dbReference type="InterPro" id="IPR032267">
    <property type="entry name" value="DUF4832"/>
</dbReference>
<feature type="domain" description="DUF4832" evidence="1">
    <location>
        <begin position="254"/>
        <end position="455"/>
    </location>
</feature>
<evidence type="ECO:0000259" key="1">
    <source>
        <dbReference type="Pfam" id="PF16116"/>
    </source>
</evidence>
<organism evidence="2 3">
    <name type="scientific">Rubripirellula tenax</name>
    <dbReference type="NCBI Taxonomy" id="2528015"/>
    <lineage>
        <taxon>Bacteria</taxon>
        <taxon>Pseudomonadati</taxon>
        <taxon>Planctomycetota</taxon>
        <taxon>Planctomycetia</taxon>
        <taxon>Pirellulales</taxon>
        <taxon>Pirellulaceae</taxon>
        <taxon>Rubripirellula</taxon>
    </lineage>
</organism>
<dbReference type="EMBL" id="SJPW01000002">
    <property type="protein sequence ID" value="TWU59416.1"/>
    <property type="molecule type" value="Genomic_DNA"/>
</dbReference>
<dbReference type="Pfam" id="PF16116">
    <property type="entry name" value="DUF4832"/>
    <property type="match status" value="1"/>
</dbReference>
<sequence>MQCVLHRNLALNRRRWVSLLATLGCLLMLVRTGTTVEAQPSTSARFTPAEFVYEAGPADNPLKGLVPYQGPHPDRFPYSMEFNYLPLSAIVKGPGQYEWRAFEQILNDVASRGHQTVTRIFLEYPGKEGVIPTFLVEGGLKVHRYLNTNTAPFPPAAIETPDYGDPNLRKVMTDFITAWGKRYDGDPRLAYITAGMLGTWGEWHTYPKTELWASKEVQKEVLDAFDRSFRKTPVLLRYPAGKDDYLYTDSTPYRFGYHDDSFAHSTLDTGRPEDEWYFWPKMKTARLSDRWQTAPIGGEIRPEVWGCCFDEKPCTEASQSFDECRDVTHATWLMDTGMNQEQPSPDRYARAVKAVQKMGYDFEVTRAGGEAQADGSARVDVTLTNRGIAPFYHHGWAAELLLIHDGKVFKRIATDWSPREILPGESKTFQATIDAASVDQGEFELQLVIPNPMKGGRPLRFANRGSDATTGALTLGAFAK</sequence>
<accession>A0A5C6FHB0</accession>
<reference evidence="2 3" key="1">
    <citation type="submission" date="2019-02" db="EMBL/GenBank/DDBJ databases">
        <title>Deep-cultivation of Planctomycetes and their phenomic and genomic characterization uncovers novel biology.</title>
        <authorList>
            <person name="Wiegand S."/>
            <person name="Jogler M."/>
            <person name="Boedeker C."/>
            <person name="Pinto D."/>
            <person name="Vollmers J."/>
            <person name="Rivas-Marin E."/>
            <person name="Kohn T."/>
            <person name="Peeters S.H."/>
            <person name="Heuer A."/>
            <person name="Rast P."/>
            <person name="Oberbeckmann S."/>
            <person name="Bunk B."/>
            <person name="Jeske O."/>
            <person name="Meyerdierks A."/>
            <person name="Storesund J.E."/>
            <person name="Kallscheuer N."/>
            <person name="Luecker S."/>
            <person name="Lage O.M."/>
            <person name="Pohl T."/>
            <person name="Merkel B.J."/>
            <person name="Hornburger P."/>
            <person name="Mueller R.-W."/>
            <person name="Bruemmer F."/>
            <person name="Labrenz M."/>
            <person name="Spormann A.M."/>
            <person name="Op Den Camp H."/>
            <person name="Overmann J."/>
            <person name="Amann R."/>
            <person name="Jetten M.S.M."/>
            <person name="Mascher T."/>
            <person name="Medema M.H."/>
            <person name="Devos D.P."/>
            <person name="Kaster A.-K."/>
            <person name="Ovreas L."/>
            <person name="Rohde M."/>
            <person name="Galperin M.Y."/>
            <person name="Jogler C."/>
        </authorList>
    </citation>
    <scope>NUCLEOTIDE SEQUENCE [LARGE SCALE GENOMIC DNA]</scope>
    <source>
        <strain evidence="2 3">Poly51</strain>
    </source>
</reference>
<evidence type="ECO:0000313" key="3">
    <source>
        <dbReference type="Proteomes" id="UP000318288"/>
    </source>
</evidence>
<gene>
    <name evidence="2" type="ORF">Poly51_22040</name>
</gene>
<proteinExistence type="predicted"/>
<evidence type="ECO:0000313" key="2">
    <source>
        <dbReference type="EMBL" id="TWU59416.1"/>
    </source>
</evidence>
<comment type="caution">
    <text evidence="2">The sequence shown here is derived from an EMBL/GenBank/DDBJ whole genome shotgun (WGS) entry which is preliminary data.</text>
</comment>
<dbReference type="AlphaFoldDB" id="A0A5C6FHB0"/>
<dbReference type="Proteomes" id="UP000318288">
    <property type="component" value="Unassembled WGS sequence"/>
</dbReference>
<protein>
    <recommendedName>
        <fullName evidence="1">DUF4832 domain-containing protein</fullName>
    </recommendedName>
</protein>
<keyword evidence="3" id="KW-1185">Reference proteome</keyword>